<evidence type="ECO:0000313" key="6">
    <source>
        <dbReference type="RefSeq" id="XP_055861122.1"/>
    </source>
</evidence>
<dbReference type="RefSeq" id="XP_055861120.1">
    <property type="nucleotide sequence ID" value="XM_056005145.1"/>
</dbReference>
<dbReference type="OMA" id="METQAPY"/>
<dbReference type="OrthoDB" id="6127189at2759"/>
<feature type="compositionally biased region" description="Basic and acidic residues" evidence="1">
    <location>
        <begin position="901"/>
        <end position="910"/>
    </location>
</feature>
<feature type="compositionally biased region" description="Polar residues" evidence="1">
    <location>
        <begin position="706"/>
        <end position="717"/>
    </location>
</feature>
<evidence type="ECO:0000313" key="4">
    <source>
        <dbReference type="RefSeq" id="XP_055861120.1"/>
    </source>
</evidence>
<feature type="region of interest" description="Disordered" evidence="1">
    <location>
        <begin position="1"/>
        <end position="28"/>
    </location>
</feature>
<feature type="compositionally biased region" description="Basic and acidic residues" evidence="1">
    <location>
        <begin position="11"/>
        <end position="21"/>
    </location>
</feature>
<dbReference type="RefSeq" id="XP_055861123.1">
    <property type="nucleotide sequence ID" value="XM_056005148.1"/>
</dbReference>
<evidence type="ECO:0000313" key="3">
    <source>
        <dbReference type="RefSeq" id="XP_055861119.1"/>
    </source>
</evidence>
<feature type="compositionally biased region" description="Polar residues" evidence="1">
    <location>
        <begin position="737"/>
        <end position="756"/>
    </location>
</feature>
<dbReference type="RefSeq" id="XP_055861119.1">
    <property type="nucleotide sequence ID" value="XM_056005144.1"/>
</dbReference>
<feature type="compositionally biased region" description="Basic and acidic residues" evidence="1">
    <location>
        <begin position="360"/>
        <end position="370"/>
    </location>
</feature>
<feature type="region of interest" description="Disordered" evidence="1">
    <location>
        <begin position="331"/>
        <end position="377"/>
    </location>
</feature>
<dbReference type="Proteomes" id="UP001165740">
    <property type="component" value="Chromosome 12"/>
</dbReference>
<evidence type="ECO:0000313" key="5">
    <source>
        <dbReference type="RefSeq" id="XP_055861121.1"/>
    </source>
</evidence>
<feature type="compositionally biased region" description="Polar residues" evidence="1">
    <location>
        <begin position="775"/>
        <end position="793"/>
    </location>
</feature>
<feature type="compositionally biased region" description="Low complexity" evidence="1">
    <location>
        <begin position="689"/>
        <end position="705"/>
    </location>
</feature>
<feature type="compositionally biased region" description="Basic and acidic residues" evidence="1">
    <location>
        <begin position="239"/>
        <end position="263"/>
    </location>
</feature>
<dbReference type="GeneID" id="106071414"/>
<feature type="compositionally biased region" description="Basic and acidic residues" evidence="1">
    <location>
        <begin position="467"/>
        <end position="484"/>
    </location>
</feature>
<feature type="compositionally biased region" description="Polar residues" evidence="1">
    <location>
        <begin position="871"/>
        <end position="900"/>
    </location>
</feature>
<keyword evidence="2" id="KW-1185">Reference proteome</keyword>
<protein>
    <submittedName>
        <fullName evidence="3 4">Uncharacterized protein LOC106071414 isoform X1</fullName>
    </submittedName>
</protein>
<accession>A0A9W2YEQ2</accession>
<feature type="region of interest" description="Disordered" evidence="1">
    <location>
        <begin position="543"/>
        <end position="571"/>
    </location>
</feature>
<feature type="compositionally biased region" description="Basic and acidic residues" evidence="1">
    <location>
        <begin position="392"/>
        <end position="405"/>
    </location>
</feature>
<organism evidence="2 4">
    <name type="scientific">Biomphalaria glabrata</name>
    <name type="common">Bloodfluke planorb</name>
    <name type="synonym">Freshwater snail</name>
    <dbReference type="NCBI Taxonomy" id="6526"/>
    <lineage>
        <taxon>Eukaryota</taxon>
        <taxon>Metazoa</taxon>
        <taxon>Spiralia</taxon>
        <taxon>Lophotrochozoa</taxon>
        <taxon>Mollusca</taxon>
        <taxon>Gastropoda</taxon>
        <taxon>Heterobranchia</taxon>
        <taxon>Euthyneura</taxon>
        <taxon>Panpulmonata</taxon>
        <taxon>Hygrophila</taxon>
        <taxon>Lymnaeoidea</taxon>
        <taxon>Planorbidae</taxon>
        <taxon>Biomphalaria</taxon>
    </lineage>
</organism>
<feature type="region of interest" description="Disordered" evidence="1">
    <location>
        <begin position="392"/>
        <end position="430"/>
    </location>
</feature>
<proteinExistence type="predicted"/>
<dbReference type="RefSeq" id="XP_055861122.1">
    <property type="nucleotide sequence ID" value="XM_056005147.1"/>
</dbReference>
<dbReference type="RefSeq" id="XP_055861121.1">
    <property type="nucleotide sequence ID" value="XM_056005146.1"/>
</dbReference>
<evidence type="ECO:0000313" key="2">
    <source>
        <dbReference type="Proteomes" id="UP001165740"/>
    </source>
</evidence>
<feature type="region of interest" description="Disordered" evidence="1">
    <location>
        <begin position="689"/>
        <end position="919"/>
    </location>
</feature>
<feature type="compositionally biased region" description="Basic and acidic residues" evidence="1">
    <location>
        <begin position="794"/>
        <end position="828"/>
    </location>
</feature>
<feature type="region of interest" description="Disordered" evidence="1">
    <location>
        <begin position="239"/>
        <end position="265"/>
    </location>
</feature>
<sequence length="935" mass="101275">MDPLDIAEFDSLTKDGHKTEPPADVNDDDDFDFIFVEKSPPALPSAAPPKLSATKGHNLLFSLDEGSVISEGKESASVVFDAQDLFADLEFADSEKPLAEVVGAEGDLKQNCFFDDFLDFDNMSTLHSSLNQLPEETPVSNVTPASNVDLLFGVDAVDVKADETITISDVRVSNPPDVLDFLDLGCGSVPATIQISTMEDEIILTEPPNELIIPDINKEISVDIQVIKDGMDISVEEEEKVKEQAEHGEKEKMETSSNEDKVDGIPVKYDDDLDFSLLKQPGMSLLNFEVSKHKRSLSQKGSIANRKKPTRAAILPSDNEERIFIDSSESKPVKTDDLDGCTSSKVKEPDCPLPPIPAAEEDKLPSDPGKRFGGVKIPGLLEGLSKNKVFTKNEKTEVETDKCSDNKVLNPAERIQASDNDQAPQIKSKPLVLPRVLPSVIPRPATKVLKETQNHSTVSDASPATRLLEKDKQSSTAPERRDTKLSFGANKVLPSKPDINLATPAVKQEVAKPPAKIPPPVPSKPSVPLKPARTMLGSASFSVADRPGMSKKSALPSLTSHSKGLDFTDSPDGNLNIESATTDSNSVFKTNPVAASKISSTLGNITTEPDISKNTTITRASSLRAPGYTEMFKFKTRDADPTKVSNVETLNTTGKVSGKDGNSFETIEKSELSSVAKEELVVLRKSSISGVSSVKSPSVVDKSQSNGSRRGSFTGSAYNPIGFRPSVASADTEASKSRSNSVSDETPSTTEVTAPSTDVKAAKEITNGIEAPRLRNSSFNTIGSSSLTTASSVKHSEDLKSAPPVEEKKKDVTNETNKLIRDQAKLSKESLTPVKTPFHAPPASKSDSTQEKASPWKVQLRKVEKKEKTPEPQTSTQENDSPNNWRQQMAQKRRSMTNTRVEPDKTKDTTPEWARASIHRRQRLIESGIISAEGK</sequence>
<evidence type="ECO:0000313" key="7">
    <source>
        <dbReference type="RefSeq" id="XP_055861123.1"/>
    </source>
</evidence>
<evidence type="ECO:0000256" key="1">
    <source>
        <dbReference type="SAM" id="MobiDB-lite"/>
    </source>
</evidence>
<reference evidence="3 4" key="1">
    <citation type="submission" date="2025-04" db="UniProtKB">
        <authorList>
            <consortium name="RefSeq"/>
        </authorList>
    </citation>
    <scope>IDENTIFICATION</scope>
</reference>
<dbReference type="AlphaFoldDB" id="A0A9W2YEQ2"/>
<feature type="compositionally biased region" description="Basic and acidic residues" evidence="1">
    <location>
        <begin position="861"/>
        <end position="870"/>
    </location>
</feature>
<gene>
    <name evidence="3 4 5 6 7" type="primary">LOC106071414</name>
</gene>
<name>A0A9W2YEQ2_BIOGL</name>
<feature type="region of interest" description="Disordered" evidence="1">
    <location>
        <begin position="447"/>
        <end position="491"/>
    </location>
</feature>